<name>D3BFF6_HETP5</name>
<dbReference type="AlphaFoldDB" id="D3BFF6"/>
<protein>
    <recommendedName>
        <fullName evidence="10">GATA-type domain-containing protein</fullName>
    </recommendedName>
</protein>
<feature type="compositionally biased region" description="Low complexity" evidence="5">
    <location>
        <begin position="81"/>
        <end position="98"/>
    </location>
</feature>
<proteinExistence type="predicted"/>
<feature type="compositionally biased region" description="Low complexity" evidence="5">
    <location>
        <begin position="326"/>
        <end position="349"/>
    </location>
</feature>
<dbReference type="RefSeq" id="XP_020431991.1">
    <property type="nucleotide sequence ID" value="XM_020577543.1"/>
</dbReference>
<dbReference type="PROSITE" id="PS50114">
    <property type="entry name" value="GATA_ZN_FINGER_2"/>
    <property type="match status" value="1"/>
</dbReference>
<dbReference type="PROSITE" id="PS50016">
    <property type="entry name" value="ZF_PHD_2"/>
    <property type="match status" value="1"/>
</dbReference>
<feature type="region of interest" description="Disordered" evidence="5">
    <location>
        <begin position="311"/>
        <end position="376"/>
    </location>
</feature>
<evidence type="ECO:0008006" key="10">
    <source>
        <dbReference type="Google" id="ProtNLM"/>
    </source>
</evidence>
<dbReference type="GO" id="GO:0043565">
    <property type="term" value="F:sequence-specific DNA binding"/>
    <property type="evidence" value="ECO:0007669"/>
    <property type="project" value="InterPro"/>
</dbReference>
<dbReference type="InterPro" id="IPR000679">
    <property type="entry name" value="Znf_GATA"/>
</dbReference>
<dbReference type="SUPFAM" id="SSF57903">
    <property type="entry name" value="FYVE/PHD zinc finger"/>
    <property type="match status" value="1"/>
</dbReference>
<evidence type="ECO:0000256" key="4">
    <source>
        <dbReference type="PROSITE-ProRule" id="PRU00094"/>
    </source>
</evidence>
<feature type="compositionally biased region" description="Low complexity" evidence="5">
    <location>
        <begin position="127"/>
        <end position="153"/>
    </location>
</feature>
<evidence type="ECO:0000256" key="1">
    <source>
        <dbReference type="ARBA" id="ARBA00022723"/>
    </source>
</evidence>
<keyword evidence="2 4" id="KW-0863">Zinc-finger</keyword>
<dbReference type="Gene3D" id="3.30.40.10">
    <property type="entry name" value="Zinc/RING finger domain, C3HC4 (zinc finger)"/>
    <property type="match status" value="1"/>
</dbReference>
<evidence type="ECO:0000259" key="7">
    <source>
        <dbReference type="PROSITE" id="PS50114"/>
    </source>
</evidence>
<dbReference type="InterPro" id="IPR052145">
    <property type="entry name" value="Mediator/Homeobox_domain"/>
</dbReference>
<evidence type="ECO:0000259" key="6">
    <source>
        <dbReference type="PROSITE" id="PS50016"/>
    </source>
</evidence>
<evidence type="ECO:0000256" key="3">
    <source>
        <dbReference type="ARBA" id="ARBA00022833"/>
    </source>
</evidence>
<keyword evidence="3" id="KW-0862">Zinc</keyword>
<dbReference type="PANTHER" id="PTHR24330">
    <property type="entry name" value="HOMEOBOX PROTEIN BARH-LIKE"/>
    <property type="match status" value="1"/>
</dbReference>
<dbReference type="GO" id="GO:0008270">
    <property type="term" value="F:zinc ion binding"/>
    <property type="evidence" value="ECO:0007669"/>
    <property type="project" value="UniProtKB-KW"/>
</dbReference>
<keyword evidence="9" id="KW-1185">Reference proteome</keyword>
<dbReference type="InterPro" id="IPR013088">
    <property type="entry name" value="Znf_NHR/GATA"/>
</dbReference>
<feature type="domain" description="PHD-type" evidence="6">
    <location>
        <begin position="242"/>
        <end position="308"/>
    </location>
</feature>
<dbReference type="GO" id="GO:0006355">
    <property type="term" value="P:regulation of DNA-templated transcription"/>
    <property type="evidence" value="ECO:0007669"/>
    <property type="project" value="InterPro"/>
</dbReference>
<dbReference type="EMBL" id="ADBJ01000031">
    <property type="protein sequence ID" value="EFA79870.1"/>
    <property type="molecule type" value="Genomic_DNA"/>
</dbReference>
<evidence type="ECO:0000313" key="8">
    <source>
        <dbReference type="EMBL" id="EFA79870.1"/>
    </source>
</evidence>
<dbReference type="InterPro" id="IPR019787">
    <property type="entry name" value="Znf_PHD-finger"/>
</dbReference>
<organism evidence="8 9">
    <name type="scientific">Heterostelium pallidum (strain ATCC 26659 / Pp 5 / PN500)</name>
    <name type="common">Cellular slime mold</name>
    <name type="synonym">Polysphondylium pallidum</name>
    <dbReference type="NCBI Taxonomy" id="670386"/>
    <lineage>
        <taxon>Eukaryota</taxon>
        <taxon>Amoebozoa</taxon>
        <taxon>Evosea</taxon>
        <taxon>Eumycetozoa</taxon>
        <taxon>Dictyostelia</taxon>
        <taxon>Acytosteliales</taxon>
        <taxon>Acytosteliaceae</taxon>
        <taxon>Heterostelium</taxon>
    </lineage>
</organism>
<evidence type="ECO:0000313" key="9">
    <source>
        <dbReference type="Proteomes" id="UP000001396"/>
    </source>
</evidence>
<dbReference type="CDD" id="cd15615">
    <property type="entry name" value="PHD_ARID4_like"/>
    <property type="match status" value="1"/>
</dbReference>
<dbReference type="Gene3D" id="3.30.50.10">
    <property type="entry name" value="Erythroid Transcription Factor GATA-1, subunit A"/>
    <property type="match status" value="1"/>
</dbReference>
<feature type="region of interest" description="Disordered" evidence="5">
    <location>
        <begin position="81"/>
        <end position="153"/>
    </location>
</feature>
<accession>D3BFF6</accession>
<dbReference type="Proteomes" id="UP000001396">
    <property type="component" value="Unassembled WGS sequence"/>
</dbReference>
<dbReference type="InterPro" id="IPR011011">
    <property type="entry name" value="Znf_FYVE_PHD"/>
</dbReference>
<dbReference type="PANTHER" id="PTHR24330:SF19">
    <property type="entry name" value="MEDIATOR OF RNA POLYMERASE II TRANSCRIPTION SUBUNIT 29"/>
    <property type="match status" value="1"/>
</dbReference>
<keyword evidence="1" id="KW-0479">Metal-binding</keyword>
<feature type="compositionally biased region" description="Low complexity" evidence="5">
    <location>
        <begin position="367"/>
        <end position="376"/>
    </location>
</feature>
<reference evidence="8 9" key="1">
    <citation type="journal article" date="2011" name="Genome Res.">
        <title>Phylogeny-wide analysis of social amoeba genomes highlights ancient origins for complex intercellular communication.</title>
        <authorList>
            <person name="Heidel A.J."/>
            <person name="Lawal H.M."/>
            <person name="Felder M."/>
            <person name="Schilde C."/>
            <person name="Helps N.R."/>
            <person name="Tunggal B."/>
            <person name="Rivero F."/>
            <person name="John U."/>
            <person name="Schleicher M."/>
            <person name="Eichinger L."/>
            <person name="Platzer M."/>
            <person name="Noegel A.A."/>
            <person name="Schaap P."/>
            <person name="Gloeckner G."/>
        </authorList>
    </citation>
    <scope>NUCLEOTIDE SEQUENCE [LARGE SCALE GENOMIC DNA]</scope>
    <source>
        <strain evidence="9">ATCC 26659 / Pp 5 / PN500</strain>
    </source>
</reference>
<dbReference type="InParanoid" id="D3BFF6"/>
<gene>
    <name evidence="8" type="ORF">PPL_06690</name>
</gene>
<comment type="caution">
    <text evidence="8">The sequence shown here is derived from an EMBL/GenBank/DDBJ whole genome shotgun (WGS) entry which is preliminary data.</text>
</comment>
<evidence type="ECO:0000256" key="5">
    <source>
        <dbReference type="SAM" id="MobiDB-lite"/>
    </source>
</evidence>
<sequence>MFEDMEVFREKLINLKNFSECNNDITRSPDSSGDENVPSTLFNFQRVNTFDQFIPSSSNTQSNLIPNIPFSQFQSYSLSNHSSSCNTPSGSSASSSRDNSPRKHYLPPSKSSKVNDIIKVFNEDDCNPSSPNSSSECDLKTPSSPITSPLPSPNTFDVPCQPFLLLEQHQKLMKDPTLKKSENIPVKEIKPMKKRTKNQMVPRVNRCVCGSTTPGKGPTCKWRKGPSGEVLCNSCGLQNMKKPKCPLCGKMYNKNKDSSTECDSDEWIRCDDCSQWVMTECDGIKDISLYDDTQPNPLHYSCPKCRNRRNKELKKQQKSTANPAPQQQQQQVQIQQSHQTTQQNQQQQQHLYISRSYKQQQPHHSHQTQQQQQQHIQYLTSSPILDSQNNSSNNNNIRLEIVVDNNSSQFLNNECFNSNNLNKCVNSEDSDNEREIREYRERQQRICFVGKQKQKQQQPSFFLHNYTDDVSTFGQSNKKQKHLVER</sequence>
<dbReference type="STRING" id="670386.D3BFF6"/>
<dbReference type="GeneID" id="31362172"/>
<evidence type="ECO:0000256" key="2">
    <source>
        <dbReference type="ARBA" id="ARBA00022771"/>
    </source>
</evidence>
<dbReference type="InterPro" id="IPR013083">
    <property type="entry name" value="Znf_RING/FYVE/PHD"/>
</dbReference>
<feature type="domain" description="GATA-type" evidence="7">
    <location>
        <begin position="222"/>
        <end position="237"/>
    </location>
</feature>